<dbReference type="EMBL" id="SRZB01000005">
    <property type="protein sequence ID" value="TGX99775.1"/>
    <property type="molecule type" value="Genomic_DNA"/>
</dbReference>
<proteinExistence type="predicted"/>
<accession>A0AC61R1M8</accession>
<name>A0AC61R1M8_9FIRM</name>
<evidence type="ECO:0000313" key="1">
    <source>
        <dbReference type="EMBL" id="TGX99775.1"/>
    </source>
</evidence>
<comment type="caution">
    <text evidence="1">The sequence shown here is derived from an EMBL/GenBank/DDBJ whole genome shotgun (WGS) entry which is preliminary data.</text>
</comment>
<keyword evidence="2" id="KW-1185">Reference proteome</keyword>
<sequence length="125" mass="13177">MKLAVTFENGNIFQHFGHTENFKIYDIENGVIKESRVVNSNGAGHGALAGFLKNEGVDVLICGGIGAGAQTALANAGIRLYGGVSGSADEAADAFLEDRLEYDANVKCSHHHHHEGGCGEHTCSH</sequence>
<protein>
    <submittedName>
        <fullName evidence="1">Dinitrogenase iron-molybdenum cofactor biosynthesis protein</fullName>
    </submittedName>
</protein>
<dbReference type="Proteomes" id="UP000307720">
    <property type="component" value="Unassembled WGS sequence"/>
</dbReference>
<gene>
    <name evidence="1" type="ORF">E5357_04675</name>
</gene>
<organism evidence="1 2">
    <name type="scientific">Hominisplanchenecus murintestinalis</name>
    <dbReference type="NCBI Taxonomy" id="2941517"/>
    <lineage>
        <taxon>Bacteria</taxon>
        <taxon>Bacillati</taxon>
        <taxon>Bacillota</taxon>
        <taxon>Clostridia</taxon>
        <taxon>Lachnospirales</taxon>
        <taxon>Lachnospiraceae</taxon>
        <taxon>Hominisplanchenecus</taxon>
    </lineage>
</organism>
<reference evidence="1" key="1">
    <citation type="submission" date="2019-04" db="EMBL/GenBank/DDBJ databases">
        <title>Microbes associate with the intestines of laboratory mice.</title>
        <authorList>
            <person name="Navarre W."/>
            <person name="Wong E."/>
            <person name="Huang K."/>
            <person name="Tropini C."/>
            <person name="Ng K."/>
            <person name="Yu B."/>
        </authorList>
    </citation>
    <scope>NUCLEOTIDE SEQUENCE</scope>
    <source>
        <strain evidence="1">NM72_1-8</strain>
    </source>
</reference>
<evidence type="ECO:0000313" key="2">
    <source>
        <dbReference type="Proteomes" id="UP000307720"/>
    </source>
</evidence>